<dbReference type="GO" id="GO:0050660">
    <property type="term" value="F:flavin adenine dinucleotide binding"/>
    <property type="evidence" value="ECO:0007669"/>
    <property type="project" value="InterPro"/>
</dbReference>
<dbReference type="Gene3D" id="1.10.540.10">
    <property type="entry name" value="Acyl-CoA dehydrogenase/oxidase, N-terminal domain"/>
    <property type="match status" value="1"/>
</dbReference>
<evidence type="ECO:0000256" key="3">
    <source>
        <dbReference type="ARBA" id="ARBA00022630"/>
    </source>
</evidence>
<organism evidence="8 9">
    <name type="scientific">Sphingopyxis terrae subsp. terrae NBRC 15098</name>
    <dbReference type="NCBI Taxonomy" id="1219058"/>
    <lineage>
        <taxon>Bacteria</taxon>
        <taxon>Pseudomonadati</taxon>
        <taxon>Pseudomonadota</taxon>
        <taxon>Alphaproteobacteria</taxon>
        <taxon>Sphingomonadales</taxon>
        <taxon>Sphingomonadaceae</taxon>
        <taxon>Sphingopyxis</taxon>
    </lineage>
</organism>
<dbReference type="Pfam" id="PF02771">
    <property type="entry name" value="Acyl-CoA_dh_N"/>
    <property type="match status" value="1"/>
</dbReference>
<dbReference type="InterPro" id="IPR009075">
    <property type="entry name" value="AcylCo_DH/oxidase_C"/>
</dbReference>
<accession>A0A142W2X0</accession>
<dbReference type="SUPFAM" id="SSF47203">
    <property type="entry name" value="Acyl-CoA dehydrogenase C-terminal domain-like"/>
    <property type="match status" value="1"/>
</dbReference>
<dbReference type="InterPro" id="IPR013786">
    <property type="entry name" value="AcylCoA_DH/ox_N"/>
</dbReference>
<dbReference type="Proteomes" id="UP000076234">
    <property type="component" value="Chromosome"/>
</dbReference>
<dbReference type="PANTHER" id="PTHR43884:SF20">
    <property type="entry name" value="ACYL-COA DEHYDROGENASE FADE28"/>
    <property type="match status" value="1"/>
</dbReference>
<feature type="domain" description="Acyl-CoA dehydrogenase/oxidase C-terminal" evidence="6">
    <location>
        <begin position="218"/>
        <end position="348"/>
    </location>
</feature>
<dbReference type="EMBL" id="CP013342">
    <property type="protein sequence ID" value="AMU95885.1"/>
    <property type="molecule type" value="Genomic_DNA"/>
</dbReference>
<evidence type="ECO:0000313" key="9">
    <source>
        <dbReference type="Proteomes" id="UP000076234"/>
    </source>
</evidence>
<proteinExistence type="inferred from homology"/>
<keyword evidence="3" id="KW-0285">Flavoprotein</keyword>
<evidence type="ECO:0000259" key="6">
    <source>
        <dbReference type="Pfam" id="PF00441"/>
    </source>
</evidence>
<sequence length="364" mass="38377">MSILHDEGQQAIATESRRILEARVHKDDLLPLLQTSGRYHEAFWATAKEQGWTALALPEAYGGLALGLVELGLIAHQAGRTLSGAPFLTSNFGAAKAIELNGSDDQKQRWLPGLASGDVIGAVAIASGPDALPAHPKVTLTNDRLDGVKDGVSGALHADVAIVFANGPGMPVLALVDLAKVEKTAIDSFDNSRCLADLHFADTPAETLVSGSAARAAALHILALQAVITAHEQTGGAEALMEIARDYAVTRKAFGQPIGAFQSIKHRIAELYGLVELARANCIHAASREGQSDFVTAAAAARLSATEAYDTAARDCVQIHGGIGVTWEIGLHLHMRRARTLALEQGSSLFWEDILVDRLAGEAA</sequence>
<protein>
    <submittedName>
        <fullName evidence="8">Acyl-CoA dehydrogenase</fullName>
    </submittedName>
</protein>
<reference evidence="8 9" key="2">
    <citation type="journal article" date="2016" name="Genome Announc.">
        <title>Complete Genome Sequence of Sphingopyxis terrae Strain 203-1 (NBRC 111660), a Polyethylene Glycol Degrader.</title>
        <authorList>
            <person name="Ohtsubo Y."/>
            <person name="Nonoyama S."/>
            <person name="Nagata Y."/>
            <person name="Numata M."/>
            <person name="Tsuchikane K."/>
            <person name="Hosoyama A."/>
            <person name="Yamazoe A."/>
            <person name="Tsuda M."/>
            <person name="Fujita N."/>
            <person name="Kawai F."/>
        </authorList>
    </citation>
    <scope>NUCLEOTIDE SEQUENCE [LARGE SCALE GENOMIC DNA]</scope>
    <source>
        <strain evidence="8 9">203-1</strain>
    </source>
</reference>
<feature type="domain" description="Acyl-CoA dehydrogenase/oxidase N-terminal" evidence="7">
    <location>
        <begin position="7"/>
        <end position="118"/>
    </location>
</feature>
<dbReference type="Pfam" id="PF00441">
    <property type="entry name" value="Acyl-CoA_dh_1"/>
    <property type="match status" value="1"/>
</dbReference>
<keyword evidence="5" id="KW-0560">Oxidoreductase</keyword>
<evidence type="ECO:0000256" key="5">
    <source>
        <dbReference type="ARBA" id="ARBA00023002"/>
    </source>
</evidence>
<dbReference type="AlphaFoldDB" id="A0A142W2X0"/>
<name>A0A142W2X0_9SPHN</name>
<reference evidence="9" key="1">
    <citation type="submission" date="2015-11" db="EMBL/GenBank/DDBJ databases">
        <title>Complete genome sequence of a polyethylene glycol-degrading strain Sphingopyxis terrae strain 203-1 (NBRC 15098).</title>
        <authorList>
            <person name="Yoshiyuki O."/>
            <person name="Shouta N."/>
            <person name="Nagata Y."/>
            <person name="Numata M."/>
            <person name="Tsuchikane K."/>
            <person name="Hosoyama A."/>
            <person name="Yamazoe A."/>
            <person name="Tsuda M."/>
            <person name="Fujita N."/>
            <person name="Kawai F."/>
        </authorList>
    </citation>
    <scope>NUCLEOTIDE SEQUENCE [LARGE SCALE GENOMIC DNA]</scope>
    <source>
        <strain evidence="9">203-1</strain>
    </source>
</reference>
<evidence type="ECO:0000256" key="4">
    <source>
        <dbReference type="ARBA" id="ARBA00022827"/>
    </source>
</evidence>
<dbReference type="STRING" id="1219058.AOA14_14825"/>
<dbReference type="SUPFAM" id="SSF56645">
    <property type="entry name" value="Acyl-CoA dehydrogenase NM domain-like"/>
    <property type="match status" value="1"/>
</dbReference>
<dbReference type="GO" id="GO:0003995">
    <property type="term" value="F:acyl-CoA dehydrogenase activity"/>
    <property type="evidence" value="ECO:0007669"/>
    <property type="project" value="TreeGrafter"/>
</dbReference>
<dbReference type="InterPro" id="IPR036250">
    <property type="entry name" value="AcylCo_DH-like_C"/>
</dbReference>
<dbReference type="InterPro" id="IPR009100">
    <property type="entry name" value="AcylCoA_DH/oxidase_NM_dom_sf"/>
</dbReference>
<gene>
    <name evidence="8" type="ORF">AOA14_14825</name>
</gene>
<evidence type="ECO:0000259" key="7">
    <source>
        <dbReference type="Pfam" id="PF02771"/>
    </source>
</evidence>
<dbReference type="PANTHER" id="PTHR43884">
    <property type="entry name" value="ACYL-COA DEHYDROGENASE"/>
    <property type="match status" value="1"/>
</dbReference>
<evidence type="ECO:0000313" key="8">
    <source>
        <dbReference type="EMBL" id="AMU95885.1"/>
    </source>
</evidence>
<evidence type="ECO:0000256" key="1">
    <source>
        <dbReference type="ARBA" id="ARBA00001974"/>
    </source>
</evidence>
<evidence type="ECO:0000256" key="2">
    <source>
        <dbReference type="ARBA" id="ARBA00009347"/>
    </source>
</evidence>
<comment type="cofactor">
    <cofactor evidence="1">
        <name>FAD</name>
        <dbReference type="ChEBI" id="CHEBI:57692"/>
    </cofactor>
</comment>
<dbReference type="InterPro" id="IPR037069">
    <property type="entry name" value="AcylCoA_DH/ox_N_sf"/>
</dbReference>
<dbReference type="KEGG" id="ster:AOA14_14825"/>
<keyword evidence="4" id="KW-0274">FAD</keyword>
<dbReference type="RefSeq" id="WP_062902354.1">
    <property type="nucleotide sequence ID" value="NZ_CP013342.1"/>
</dbReference>
<dbReference type="Gene3D" id="1.20.140.10">
    <property type="entry name" value="Butyryl-CoA Dehydrogenase, subunit A, domain 3"/>
    <property type="match status" value="1"/>
</dbReference>
<comment type="similarity">
    <text evidence="2">Belongs to the acyl-CoA dehydrogenase family.</text>
</comment>